<dbReference type="PANTHER" id="PTHR43682:SF1">
    <property type="entry name" value="LACTATE UTILIZATION PROTEIN C"/>
    <property type="match status" value="1"/>
</dbReference>
<evidence type="ECO:0000259" key="1">
    <source>
        <dbReference type="Pfam" id="PF02589"/>
    </source>
</evidence>
<gene>
    <name evidence="2" type="ORF">GCM10025789_26480</name>
</gene>
<accession>A0ABP9FJT4</accession>
<keyword evidence="3" id="KW-1185">Reference proteome</keyword>
<dbReference type="PANTHER" id="PTHR43682">
    <property type="entry name" value="LACTATE UTILIZATION PROTEIN C"/>
    <property type="match status" value="1"/>
</dbReference>
<dbReference type="EMBL" id="BAABLV010000038">
    <property type="protein sequence ID" value="GAA4905797.1"/>
    <property type="molecule type" value="Genomic_DNA"/>
</dbReference>
<sequence>MSAREEVLQRIRRATKDVTETDPLIDVPVDWTYGRPLGTKDVIADFVEKVEDYKAAVRRCAPDGAAAMIVEALESLDTKSIVVPAGFPEPWVTALRHAGFALHRDDPQLTHAELNAIDAVVTTAAVGMADSGTIALDHSEGQGRRALTLLPDRHICVVHEYQVVSDVPEGIARLAPAIRDRRPVTWLSGGSATSDIELSRVEGVHGPRHLSVVLVAD</sequence>
<protein>
    <submittedName>
        <fullName evidence="2">Lactate utilization protein C</fullName>
    </submittedName>
</protein>
<dbReference type="Proteomes" id="UP001501521">
    <property type="component" value="Unassembled WGS sequence"/>
</dbReference>
<evidence type="ECO:0000313" key="3">
    <source>
        <dbReference type="Proteomes" id="UP001501521"/>
    </source>
</evidence>
<dbReference type="RefSeq" id="WP_345583652.1">
    <property type="nucleotide sequence ID" value="NZ_BAABLV010000038.1"/>
</dbReference>
<dbReference type="InterPro" id="IPR024185">
    <property type="entry name" value="FTHF_cligase-like_sf"/>
</dbReference>
<dbReference type="InterPro" id="IPR003741">
    <property type="entry name" value="LUD_dom"/>
</dbReference>
<dbReference type="Pfam" id="PF02589">
    <property type="entry name" value="LUD_dom"/>
    <property type="match status" value="1"/>
</dbReference>
<dbReference type="Gene3D" id="3.40.50.10420">
    <property type="entry name" value="NagB/RpiA/CoA transferase-like"/>
    <property type="match status" value="1"/>
</dbReference>
<dbReference type="InterPro" id="IPR037171">
    <property type="entry name" value="NagB/RpiA_transferase-like"/>
</dbReference>
<name>A0ABP9FJT4_9ACTN</name>
<organism evidence="2 3">
    <name type="scientific">Tessaracoccus lubricantis</name>
    <dbReference type="NCBI Taxonomy" id="545543"/>
    <lineage>
        <taxon>Bacteria</taxon>
        <taxon>Bacillati</taxon>
        <taxon>Actinomycetota</taxon>
        <taxon>Actinomycetes</taxon>
        <taxon>Propionibacteriales</taxon>
        <taxon>Propionibacteriaceae</taxon>
        <taxon>Tessaracoccus</taxon>
    </lineage>
</organism>
<proteinExistence type="predicted"/>
<comment type="caution">
    <text evidence="2">The sequence shown here is derived from an EMBL/GenBank/DDBJ whole genome shotgun (WGS) entry which is preliminary data.</text>
</comment>
<dbReference type="SUPFAM" id="SSF100950">
    <property type="entry name" value="NagB/RpiA/CoA transferase-like"/>
    <property type="match status" value="1"/>
</dbReference>
<evidence type="ECO:0000313" key="2">
    <source>
        <dbReference type="EMBL" id="GAA4905797.1"/>
    </source>
</evidence>
<reference evidence="3" key="1">
    <citation type="journal article" date="2019" name="Int. J. Syst. Evol. Microbiol.">
        <title>The Global Catalogue of Microorganisms (GCM) 10K type strain sequencing project: providing services to taxonomists for standard genome sequencing and annotation.</title>
        <authorList>
            <consortium name="The Broad Institute Genomics Platform"/>
            <consortium name="The Broad Institute Genome Sequencing Center for Infectious Disease"/>
            <person name="Wu L."/>
            <person name="Ma J."/>
        </authorList>
    </citation>
    <scope>NUCLEOTIDE SEQUENCE [LARGE SCALE GENOMIC DNA]</scope>
    <source>
        <strain evidence="3">JCM 19125</strain>
    </source>
</reference>
<feature type="domain" description="LUD" evidence="1">
    <location>
        <begin position="46"/>
        <end position="215"/>
    </location>
</feature>